<dbReference type="GO" id="GO:0008017">
    <property type="term" value="F:microtubule binding"/>
    <property type="evidence" value="ECO:0007669"/>
    <property type="project" value="InterPro"/>
</dbReference>
<evidence type="ECO:0000256" key="1">
    <source>
        <dbReference type="ARBA" id="ARBA00004245"/>
    </source>
</evidence>
<feature type="domain" description="Kinesin motor" evidence="7">
    <location>
        <begin position="76"/>
        <end position="136"/>
    </location>
</feature>
<feature type="non-terminal residue" evidence="8">
    <location>
        <position position="1"/>
    </location>
</feature>
<evidence type="ECO:0000256" key="3">
    <source>
        <dbReference type="ARBA" id="ARBA00022840"/>
    </source>
</evidence>
<evidence type="ECO:0000259" key="7">
    <source>
        <dbReference type="PROSITE" id="PS50067"/>
    </source>
</evidence>
<accession>A0AAV2PZ74</accession>
<sequence>DWEYNKLNDKLKELIPLKNENEAKEEEIAKLTHDLTRLTNENKKLTHDLTRLTNENKKLATDSRKSNNLIQEMKGKIRVYCRVRHDSNLSQRDESVIEVEDEYSLNLITAREKKNFIFDRVFQQHEDQNTVFQNTR</sequence>
<dbReference type="GO" id="GO:0005524">
    <property type="term" value="F:ATP binding"/>
    <property type="evidence" value="ECO:0007669"/>
    <property type="project" value="UniProtKB-KW"/>
</dbReference>
<comment type="similarity">
    <text evidence="5">Belongs to the TRAFAC class myosin-kinesin ATPase superfamily. Kinesin family.</text>
</comment>
<dbReference type="Proteomes" id="UP001497623">
    <property type="component" value="Unassembled WGS sequence"/>
</dbReference>
<organism evidence="8 9">
    <name type="scientific">Meganyctiphanes norvegica</name>
    <name type="common">Northern krill</name>
    <name type="synonym">Thysanopoda norvegica</name>
    <dbReference type="NCBI Taxonomy" id="48144"/>
    <lineage>
        <taxon>Eukaryota</taxon>
        <taxon>Metazoa</taxon>
        <taxon>Ecdysozoa</taxon>
        <taxon>Arthropoda</taxon>
        <taxon>Crustacea</taxon>
        <taxon>Multicrustacea</taxon>
        <taxon>Malacostraca</taxon>
        <taxon>Eumalacostraca</taxon>
        <taxon>Eucarida</taxon>
        <taxon>Euphausiacea</taxon>
        <taxon>Euphausiidae</taxon>
        <taxon>Meganyctiphanes</taxon>
    </lineage>
</organism>
<comment type="subcellular location">
    <subcellularLocation>
        <location evidence="1">Cytoplasm</location>
        <location evidence="1">Cytoskeleton</location>
    </subcellularLocation>
</comment>
<dbReference type="InterPro" id="IPR031852">
    <property type="entry name" value="Vik1/Cik1_MT-bd"/>
</dbReference>
<evidence type="ECO:0000256" key="5">
    <source>
        <dbReference type="PROSITE-ProRule" id="PRU00283"/>
    </source>
</evidence>
<evidence type="ECO:0000313" key="9">
    <source>
        <dbReference type="Proteomes" id="UP001497623"/>
    </source>
</evidence>
<name>A0AAV2PZ74_MEGNR</name>
<dbReference type="GO" id="GO:0015630">
    <property type="term" value="C:microtubule cytoskeleton"/>
    <property type="evidence" value="ECO:0007669"/>
    <property type="project" value="UniProtKB-ARBA"/>
</dbReference>
<proteinExistence type="inferred from homology"/>
<dbReference type="SUPFAM" id="SSF52540">
    <property type="entry name" value="P-loop containing nucleoside triphosphate hydrolases"/>
    <property type="match status" value="1"/>
</dbReference>
<dbReference type="AlphaFoldDB" id="A0AAV2PZ74"/>
<dbReference type="Gene3D" id="3.40.850.10">
    <property type="entry name" value="Kinesin motor domain"/>
    <property type="match status" value="1"/>
</dbReference>
<comment type="caution">
    <text evidence="8">The sequence shown here is derived from an EMBL/GenBank/DDBJ whole genome shotgun (WGS) entry which is preliminary data.</text>
</comment>
<evidence type="ECO:0000256" key="2">
    <source>
        <dbReference type="ARBA" id="ARBA00022741"/>
    </source>
</evidence>
<comment type="caution">
    <text evidence="5">Lacks conserved residue(s) required for the propagation of feature annotation.</text>
</comment>
<evidence type="ECO:0000256" key="6">
    <source>
        <dbReference type="SAM" id="Coils"/>
    </source>
</evidence>
<keyword evidence="3" id="KW-0067">ATP-binding</keyword>
<keyword evidence="9" id="KW-1185">Reference proteome</keyword>
<gene>
    <name evidence="8" type="ORF">MNOR_LOCUS6560</name>
</gene>
<keyword evidence="4" id="KW-0206">Cytoskeleton</keyword>
<dbReference type="GO" id="GO:0007018">
    <property type="term" value="P:microtubule-based movement"/>
    <property type="evidence" value="ECO:0007669"/>
    <property type="project" value="InterPro"/>
</dbReference>
<dbReference type="GO" id="GO:0003777">
    <property type="term" value="F:microtubule motor activity"/>
    <property type="evidence" value="ECO:0007669"/>
    <property type="project" value="InterPro"/>
</dbReference>
<dbReference type="InterPro" id="IPR027640">
    <property type="entry name" value="Kinesin-like_fam"/>
</dbReference>
<keyword evidence="2" id="KW-0547">Nucleotide-binding</keyword>
<evidence type="ECO:0000256" key="4">
    <source>
        <dbReference type="ARBA" id="ARBA00023212"/>
    </source>
</evidence>
<dbReference type="PANTHER" id="PTHR47972">
    <property type="entry name" value="KINESIN-LIKE PROTEIN KLP-3"/>
    <property type="match status" value="1"/>
</dbReference>
<dbReference type="Pfam" id="PF16796">
    <property type="entry name" value="Microtub_bd"/>
    <property type="match status" value="1"/>
</dbReference>
<reference evidence="8 9" key="1">
    <citation type="submission" date="2024-05" db="EMBL/GenBank/DDBJ databases">
        <authorList>
            <person name="Wallberg A."/>
        </authorList>
    </citation>
    <scope>NUCLEOTIDE SEQUENCE [LARGE SCALE GENOMIC DNA]</scope>
</reference>
<dbReference type="EMBL" id="CAXKWB010002731">
    <property type="protein sequence ID" value="CAL4067506.1"/>
    <property type="molecule type" value="Genomic_DNA"/>
</dbReference>
<dbReference type="InterPro" id="IPR001752">
    <property type="entry name" value="Kinesin_motor_dom"/>
</dbReference>
<keyword evidence="6" id="KW-0175">Coiled coil</keyword>
<dbReference type="InterPro" id="IPR036961">
    <property type="entry name" value="Kinesin_motor_dom_sf"/>
</dbReference>
<dbReference type="PROSITE" id="PS50067">
    <property type="entry name" value="KINESIN_MOTOR_2"/>
    <property type="match status" value="1"/>
</dbReference>
<feature type="coiled-coil region" evidence="6">
    <location>
        <begin position="21"/>
        <end position="62"/>
    </location>
</feature>
<protein>
    <recommendedName>
        <fullName evidence="7">Kinesin motor domain-containing protein</fullName>
    </recommendedName>
</protein>
<dbReference type="InterPro" id="IPR027417">
    <property type="entry name" value="P-loop_NTPase"/>
</dbReference>
<feature type="non-terminal residue" evidence="8">
    <location>
        <position position="136"/>
    </location>
</feature>
<keyword evidence="4" id="KW-0963">Cytoplasm</keyword>
<evidence type="ECO:0000313" key="8">
    <source>
        <dbReference type="EMBL" id="CAL4067506.1"/>
    </source>
</evidence>